<keyword evidence="3" id="KW-1185">Reference proteome</keyword>
<proteinExistence type="predicted"/>
<reference evidence="2 3" key="1">
    <citation type="journal article" date="2015" name="Plant Pathol. J.">
        <title>Isolation and Genomic Characterization of the T4-Like Bacteriophage PM2 Infecting Pectobacterium carotovorum subsp. carotovorum.</title>
        <authorList>
            <person name="Lim J.A."/>
            <person name="Lee D.H."/>
            <person name="Heu S."/>
        </authorList>
    </citation>
    <scope>NUCLEOTIDE SEQUENCE [LARGE SCALE GENOMIC DNA]</scope>
</reference>
<gene>
    <name evidence="2" type="ORF">PM2_161</name>
</gene>
<dbReference type="GeneID" id="26638054"/>
<sequence>MKTFKEFLAESEHVKRIPEFKDVDEAVKFFSKAETKAGKEGRRDELIKLLKDADAKDKKGEGSKDHADHKKEVRHHMEELAKIIRP</sequence>
<dbReference type="KEGG" id="vg:26638054"/>
<dbReference type="Proteomes" id="UP000030739">
    <property type="component" value="Segment"/>
</dbReference>
<dbReference type="EMBL" id="KF835987">
    <property type="protein sequence ID" value="AHY25123.1"/>
    <property type="molecule type" value="Genomic_DNA"/>
</dbReference>
<dbReference type="RefSeq" id="YP_009211582.1">
    <property type="nucleotide sequence ID" value="NC_028940.1"/>
</dbReference>
<protein>
    <submittedName>
        <fullName evidence="2">Uncharacterized protein</fullName>
    </submittedName>
</protein>
<evidence type="ECO:0000256" key="1">
    <source>
        <dbReference type="SAM" id="MobiDB-lite"/>
    </source>
</evidence>
<accession>A0A0A0Q0R1</accession>
<evidence type="ECO:0000313" key="3">
    <source>
        <dbReference type="Proteomes" id="UP000030739"/>
    </source>
</evidence>
<name>A0A0A0Q0R1_9CAUD</name>
<evidence type="ECO:0000313" key="2">
    <source>
        <dbReference type="EMBL" id="AHY25123.1"/>
    </source>
</evidence>
<feature type="region of interest" description="Disordered" evidence="1">
    <location>
        <begin position="55"/>
        <end position="76"/>
    </location>
</feature>
<organism evidence="2 3">
    <name type="scientific">Pectobacterium bacteriophage PM2</name>
    <dbReference type="NCBI Taxonomy" id="1429794"/>
    <lineage>
        <taxon>Viruses</taxon>
        <taxon>Duplodnaviria</taxon>
        <taxon>Heunggongvirae</taxon>
        <taxon>Uroviricota</taxon>
        <taxon>Caudoviricetes</taxon>
        <taxon>Pantevenvirales</taxon>
        <taxon>Straboviridae</taxon>
        <taxon>Tevenvirinae</taxon>
        <taxon>Mosugukvirus</taxon>
        <taxon>Mosugukvirus pm2</taxon>
    </lineage>
</organism>
<dbReference type="OrthoDB" id="36408at10239"/>